<feature type="region of interest" description="Disordered" evidence="11">
    <location>
        <begin position="137"/>
        <end position="158"/>
    </location>
</feature>
<evidence type="ECO:0000256" key="7">
    <source>
        <dbReference type="ARBA" id="ARBA00022679"/>
    </source>
</evidence>
<keyword evidence="7" id="KW-0808">Transferase</keyword>
<dbReference type="GeneID" id="116212178"/>
<dbReference type="FunFam" id="3.30.460.10:FF:000067">
    <property type="entry name" value="Terminal uridylyltransferase cid1"/>
    <property type="match status" value="1"/>
</dbReference>
<feature type="region of interest" description="Disordered" evidence="11">
    <location>
        <begin position="1"/>
        <end position="97"/>
    </location>
</feature>
<dbReference type="Proteomes" id="UP000515151">
    <property type="component" value="Chromosome 1"/>
</dbReference>
<reference evidence="15" key="1">
    <citation type="journal article" date="2017" name="Plant J.">
        <title>The pomegranate (Punica granatum L.) genome and the genomics of punicalagin biosynthesis.</title>
        <authorList>
            <person name="Qin G."/>
            <person name="Xu C."/>
            <person name="Ming R."/>
            <person name="Tang H."/>
            <person name="Guyot R."/>
            <person name="Kramer E.M."/>
            <person name="Hu Y."/>
            <person name="Yi X."/>
            <person name="Qi Y."/>
            <person name="Xu X."/>
            <person name="Gao Z."/>
            <person name="Pan H."/>
            <person name="Jian J."/>
            <person name="Tian Y."/>
            <person name="Yue Z."/>
            <person name="Xu Y."/>
        </authorList>
    </citation>
    <scope>NUCLEOTIDE SEQUENCE [LARGE SCALE GENOMIC DNA]</scope>
    <source>
        <strain evidence="15">cv. Dabenzi</strain>
    </source>
</reference>
<evidence type="ECO:0000313" key="15">
    <source>
        <dbReference type="Proteomes" id="UP000197138"/>
    </source>
</evidence>
<keyword evidence="16" id="KW-1185">Reference proteome</keyword>
<dbReference type="Pfam" id="PF03828">
    <property type="entry name" value="PAP_assoc"/>
    <property type="match status" value="1"/>
</dbReference>
<feature type="domain" description="PAP-associated" evidence="12">
    <location>
        <begin position="619"/>
        <end position="677"/>
    </location>
</feature>
<comment type="catalytic activity">
    <reaction evidence="10">
        <text>RNA(n) + UTP = RNA(n)-3'-uridine ribonucleotide + diphosphate</text>
        <dbReference type="Rhea" id="RHEA:14785"/>
        <dbReference type="Rhea" id="RHEA-COMP:14527"/>
        <dbReference type="Rhea" id="RHEA-COMP:17348"/>
        <dbReference type="ChEBI" id="CHEBI:33019"/>
        <dbReference type="ChEBI" id="CHEBI:46398"/>
        <dbReference type="ChEBI" id="CHEBI:140395"/>
        <dbReference type="ChEBI" id="CHEBI:173116"/>
        <dbReference type="EC" id="2.7.7.52"/>
    </reaction>
</comment>
<keyword evidence="8" id="KW-0479">Metal-binding</keyword>
<evidence type="ECO:0000313" key="17">
    <source>
        <dbReference type="RefSeq" id="XP_031402610.1"/>
    </source>
</evidence>
<feature type="region of interest" description="Disordered" evidence="11">
    <location>
        <begin position="352"/>
        <end position="375"/>
    </location>
</feature>
<evidence type="ECO:0000256" key="8">
    <source>
        <dbReference type="ARBA" id="ARBA00022723"/>
    </source>
</evidence>
<dbReference type="FunFam" id="1.10.1410.10:FF:000018">
    <property type="entry name" value="Terminal uridylyltransferase cid1"/>
    <property type="match status" value="1"/>
</dbReference>
<reference evidence="17" key="4">
    <citation type="submission" date="2025-04" db="UniProtKB">
        <authorList>
            <consortium name="RefSeq"/>
        </authorList>
    </citation>
    <scope>IDENTIFICATION</scope>
    <source>
        <tissue evidence="17">Leaf</tissue>
    </source>
</reference>
<dbReference type="InterPro" id="IPR054708">
    <property type="entry name" value="MTPAP-like_central"/>
</dbReference>
<comment type="cofactor">
    <cofactor evidence="1">
        <name>Mn(2+)</name>
        <dbReference type="ChEBI" id="CHEBI:29035"/>
    </cofactor>
</comment>
<dbReference type="GO" id="GO:0005737">
    <property type="term" value="C:cytoplasm"/>
    <property type="evidence" value="ECO:0007669"/>
    <property type="project" value="UniProtKB-SubCell"/>
</dbReference>
<dbReference type="PANTHER" id="PTHR12271:SF40">
    <property type="entry name" value="POLY(A) RNA POLYMERASE GLD2"/>
    <property type="match status" value="1"/>
</dbReference>
<evidence type="ECO:0000256" key="10">
    <source>
        <dbReference type="ARBA" id="ARBA00049105"/>
    </source>
</evidence>
<keyword evidence="6" id="KW-0963">Cytoplasm</keyword>
<dbReference type="GO" id="GO:0000956">
    <property type="term" value="P:nuclear-transcribed mRNA catabolic process"/>
    <property type="evidence" value="ECO:0007669"/>
    <property type="project" value="UniProtKB-ARBA"/>
</dbReference>
<dbReference type="Proteomes" id="UP000197138">
    <property type="component" value="Unassembled WGS sequence"/>
</dbReference>
<sequence>MSGGGSDAPRPQPPGPSDGGEFLLSLLQRPHQLQHVKPSQPPPTQPQPLTLDPAVAAVGPTLPFPLHGAPSGGHDPSSSRPHGFSPPRPPLPYPHSYVTLTDDFARLGLRFGPDSTGTPSSGPQNLRFGAFSLEVEPSDRLPNGNSVESPNLDSVGEPEIGYVSRGYDRSGRNLKFNGPESSNYLNSSSNPAAFRHRNFDSHSFEQSRPGWGKHQVGSNVDGRRPAPPGFHREVGDRGFVDRRRGDFERNAGEVNSNHRDLNNRNNLSLGDGSMRLRGFSSDVQRQVRSERVLVGQFDPEVHSVLANHVYKSMRDMNGESPVEGNRGEDAGEIDDLGEQLVDSLLLEDPLDENKSQTLHRVSRDKEYRSDSRGQQVLSQRMRNLRKMMECRSDINRLNNHFLLIYESLTPPGEEKTRQKQLLTLLERLVNKEWPEARLYLYGSCANSFGVCKSDIDVCLAIQDAEIDKSKLLVKLADILKSDNLQNVQPLVHARVPIVKFMDPVTGVSCDICINNVLAVINTKLLRDYAQIDVRLRQLAYIVKHWAKSRRVNETYQGTLSSYAYVLMCIHFLQQRRPAILPCLQEIEPTYSVTVDGIECAYFDQVEKLQDYGSRNKETIAQLVWAFFNYWAYRHDYTNSVISVRTGCLLSKQAKDWTRRIGNDRHLICIEDPFDTKHDLGRVVDKSSIKVLREEFERAAAIMQHDPSPWITLFEPYVPS</sequence>
<gene>
    <name evidence="17" type="primary">LOC116212178</name>
    <name evidence="14" type="ORF">CDL15_Pgr022343</name>
</gene>
<reference evidence="14" key="2">
    <citation type="submission" date="2017-06" db="EMBL/GenBank/DDBJ databases">
        <title>The pomegranate genome and the genomics of punicalagin biosynthesis.</title>
        <authorList>
            <person name="Xu C."/>
        </authorList>
    </citation>
    <scope>NUCLEOTIDE SEQUENCE [LARGE SCALE GENOMIC DNA]</scope>
    <source>
        <tissue evidence="14">Fresh leaf</tissue>
    </source>
</reference>
<comment type="cofactor">
    <cofactor evidence="2">
        <name>Mg(2+)</name>
        <dbReference type="ChEBI" id="CHEBI:18420"/>
    </cofactor>
</comment>
<dbReference type="Gene3D" id="3.30.460.10">
    <property type="entry name" value="Beta Polymerase, domain 2"/>
    <property type="match status" value="1"/>
</dbReference>
<dbReference type="GO" id="GO:0050265">
    <property type="term" value="F:RNA uridylyltransferase activity"/>
    <property type="evidence" value="ECO:0007669"/>
    <property type="project" value="UniProtKB-EC"/>
</dbReference>
<feature type="compositionally biased region" description="Basic and acidic residues" evidence="11">
    <location>
        <begin position="248"/>
        <end position="262"/>
    </location>
</feature>
<dbReference type="EC" id="2.7.7.52" evidence="5"/>
<dbReference type="GO" id="GO:0010628">
    <property type="term" value="P:positive regulation of gene expression"/>
    <property type="evidence" value="ECO:0007669"/>
    <property type="project" value="UniProtKB-ARBA"/>
</dbReference>
<dbReference type="OrthoDB" id="407432at2759"/>
<dbReference type="GO" id="GO:0061157">
    <property type="term" value="P:mRNA destabilization"/>
    <property type="evidence" value="ECO:0007669"/>
    <property type="project" value="UniProtKB-ARBA"/>
</dbReference>
<comment type="subcellular location">
    <subcellularLocation>
        <location evidence="3">Cytoplasm</location>
    </subcellularLocation>
</comment>
<evidence type="ECO:0000259" key="12">
    <source>
        <dbReference type="Pfam" id="PF03828"/>
    </source>
</evidence>
<proteinExistence type="inferred from homology"/>
<feature type="domain" description="Poly(A) RNA polymerase mitochondrial-like central palm" evidence="13">
    <location>
        <begin position="397"/>
        <end position="530"/>
    </location>
</feature>
<evidence type="ECO:0000256" key="2">
    <source>
        <dbReference type="ARBA" id="ARBA00001946"/>
    </source>
</evidence>
<evidence type="ECO:0000256" key="9">
    <source>
        <dbReference type="ARBA" id="ARBA00022842"/>
    </source>
</evidence>
<evidence type="ECO:0000256" key="1">
    <source>
        <dbReference type="ARBA" id="ARBA00001936"/>
    </source>
</evidence>
<feature type="region of interest" description="Disordered" evidence="11">
    <location>
        <begin position="248"/>
        <end position="272"/>
    </location>
</feature>
<evidence type="ECO:0000313" key="16">
    <source>
        <dbReference type="Proteomes" id="UP000515151"/>
    </source>
</evidence>
<dbReference type="Gene3D" id="1.10.1410.10">
    <property type="match status" value="1"/>
</dbReference>
<evidence type="ECO:0000256" key="6">
    <source>
        <dbReference type="ARBA" id="ARBA00022490"/>
    </source>
</evidence>
<protein>
    <recommendedName>
        <fullName evidence="5">RNA uridylyltransferase</fullName>
        <ecNumber evidence="5">2.7.7.52</ecNumber>
    </recommendedName>
</protein>
<dbReference type="GO" id="GO:0031123">
    <property type="term" value="P:RNA 3'-end processing"/>
    <property type="evidence" value="ECO:0007669"/>
    <property type="project" value="TreeGrafter"/>
</dbReference>
<keyword evidence="9" id="KW-0460">Magnesium</keyword>
<evidence type="ECO:0000256" key="3">
    <source>
        <dbReference type="ARBA" id="ARBA00004496"/>
    </source>
</evidence>
<feature type="region of interest" description="Disordered" evidence="11">
    <location>
        <begin position="201"/>
        <end position="236"/>
    </location>
</feature>
<reference evidence="16" key="3">
    <citation type="journal article" date="2020" name="Plant Biotechnol. J.">
        <title>The pomegranate (Punica granatum L.) draft genome dissects genetic divergence between soft- and hard-seeded cultivars.</title>
        <authorList>
            <person name="Luo X."/>
            <person name="Li H."/>
            <person name="Wu Z."/>
            <person name="Yao W."/>
            <person name="Zhao P."/>
            <person name="Cao D."/>
            <person name="Yu H."/>
            <person name="Li K."/>
            <person name="Poudel K."/>
            <person name="Zhao D."/>
            <person name="Zhang F."/>
            <person name="Xia X."/>
            <person name="Chen L."/>
            <person name="Wang Q."/>
            <person name="Jing D."/>
            <person name="Cao S."/>
        </authorList>
    </citation>
    <scope>NUCLEOTIDE SEQUENCE [LARGE SCALE GENOMIC DNA]</scope>
</reference>
<dbReference type="InterPro" id="IPR043519">
    <property type="entry name" value="NT_sf"/>
</dbReference>
<dbReference type="PANTHER" id="PTHR12271">
    <property type="entry name" value="POLY A POLYMERASE CID PAP -RELATED"/>
    <property type="match status" value="1"/>
</dbReference>
<dbReference type="SUPFAM" id="SSF81301">
    <property type="entry name" value="Nucleotidyltransferase"/>
    <property type="match status" value="1"/>
</dbReference>
<dbReference type="AlphaFoldDB" id="A0A218Y315"/>
<keyword evidence="17" id="KW-0548">Nucleotidyltransferase</keyword>
<dbReference type="SUPFAM" id="SSF81631">
    <property type="entry name" value="PAP/OAS1 substrate-binding domain"/>
    <property type="match status" value="1"/>
</dbReference>
<dbReference type="CDD" id="cd05402">
    <property type="entry name" value="NT_PAP_TUTase"/>
    <property type="match status" value="1"/>
</dbReference>
<evidence type="ECO:0000259" key="13">
    <source>
        <dbReference type="Pfam" id="PF22600"/>
    </source>
</evidence>
<evidence type="ECO:0000256" key="4">
    <source>
        <dbReference type="ARBA" id="ARBA00008593"/>
    </source>
</evidence>
<evidence type="ECO:0000256" key="11">
    <source>
        <dbReference type="SAM" id="MobiDB-lite"/>
    </source>
</evidence>
<feature type="compositionally biased region" description="Pro residues" evidence="11">
    <location>
        <begin position="84"/>
        <end position="93"/>
    </location>
</feature>
<feature type="compositionally biased region" description="Polar residues" evidence="11">
    <location>
        <begin position="143"/>
        <end position="152"/>
    </location>
</feature>
<comment type="similarity">
    <text evidence="4">Belongs to the DNA polymerase type-B-like family.</text>
</comment>
<dbReference type="EMBL" id="MTKT01000157">
    <property type="protein sequence ID" value="OWM91594.1"/>
    <property type="molecule type" value="Genomic_DNA"/>
</dbReference>
<feature type="compositionally biased region" description="Basic and acidic residues" evidence="11">
    <location>
        <begin position="361"/>
        <end position="371"/>
    </location>
</feature>
<feature type="compositionally biased region" description="Low complexity" evidence="11">
    <location>
        <begin position="263"/>
        <end position="272"/>
    </location>
</feature>
<dbReference type="RefSeq" id="XP_031402610.1">
    <property type="nucleotide sequence ID" value="XM_031546750.1"/>
</dbReference>
<accession>A0A218Y315</accession>
<evidence type="ECO:0000256" key="5">
    <source>
        <dbReference type="ARBA" id="ARBA00012472"/>
    </source>
</evidence>
<evidence type="ECO:0000313" key="14">
    <source>
        <dbReference type="EMBL" id="OWM91594.1"/>
    </source>
</evidence>
<dbReference type="InterPro" id="IPR002058">
    <property type="entry name" value="PAP_assoc"/>
</dbReference>
<name>A0A218Y315_PUNGR</name>
<dbReference type="Pfam" id="PF22600">
    <property type="entry name" value="MTPAP-like_central"/>
    <property type="match status" value="1"/>
</dbReference>
<dbReference type="GO" id="GO:0046872">
    <property type="term" value="F:metal ion binding"/>
    <property type="evidence" value="ECO:0007669"/>
    <property type="project" value="UniProtKB-KW"/>
</dbReference>
<organism evidence="14 15">
    <name type="scientific">Punica granatum</name>
    <name type="common">Pomegranate</name>
    <dbReference type="NCBI Taxonomy" id="22663"/>
    <lineage>
        <taxon>Eukaryota</taxon>
        <taxon>Viridiplantae</taxon>
        <taxon>Streptophyta</taxon>
        <taxon>Embryophyta</taxon>
        <taxon>Tracheophyta</taxon>
        <taxon>Spermatophyta</taxon>
        <taxon>Magnoliopsida</taxon>
        <taxon>eudicotyledons</taxon>
        <taxon>Gunneridae</taxon>
        <taxon>Pentapetalae</taxon>
        <taxon>rosids</taxon>
        <taxon>malvids</taxon>
        <taxon>Myrtales</taxon>
        <taxon>Lythraceae</taxon>
        <taxon>Punica</taxon>
    </lineage>
</organism>